<comment type="function">
    <text evidence="14">Converts heme B (protoheme IX) to heme O by substitution of the vinyl group on carbon 2 of heme B porphyrin ring with a hydroxyethyl farnesyl side group.</text>
</comment>
<keyword evidence="6 14" id="KW-0812">Transmembrane</keyword>
<keyword evidence="4 14" id="KW-1003">Cell membrane</keyword>
<dbReference type="GO" id="GO:0008495">
    <property type="term" value="F:protoheme IX farnesyltransferase activity"/>
    <property type="evidence" value="ECO:0007669"/>
    <property type="project" value="UniProtKB-UniRule"/>
</dbReference>
<comment type="similarity">
    <text evidence="14">Belongs to the UbiA prenyltransferase family. Protoheme IX farnesyltransferase subfamily.</text>
</comment>
<feature type="transmembrane region" description="Helical" evidence="14">
    <location>
        <begin position="131"/>
        <end position="150"/>
    </location>
</feature>
<dbReference type="NCBIfam" id="TIGR01473">
    <property type="entry name" value="cyoE_ctaB"/>
    <property type="match status" value="1"/>
</dbReference>
<sequence>MKTHVINSVYADTRSADYIAKVKAVYELGKPKVVMLIMFTAVVGMILALPYHPYDLPWIKIFWSTLGIGLLSSAGAVINHIVDRHADAKMFRTLNRPLPKGRLNKVTALFVAFTWTTLGLIILLWQANLLVTILTLMAMIGYAIIYTMFLKRTTPQNIVWGGAAGAAPPLLGWVAMTGELSLEPVVLFLIIFFWTPAHFWPLAIQRVEEYRKAKFPMLPVTHGIAYTKKQIVLYSGLLFATTLLPLVIGMSGVAYFISALGLNAMFGFYVYRLYMSAENDGAMRLFAYSIIYLMLLFAFLLADHFLYL</sequence>
<evidence type="ECO:0000256" key="7">
    <source>
        <dbReference type="ARBA" id="ARBA00022989"/>
    </source>
</evidence>
<keyword evidence="9 14" id="KW-0472">Membrane</keyword>
<dbReference type="InterPro" id="IPR006369">
    <property type="entry name" value="Protohaem_IX_farnesylTrfase"/>
</dbReference>
<dbReference type="EC" id="2.5.1.141" evidence="3 14"/>
<comment type="miscellaneous">
    <text evidence="14">Carbon 2 of the heme B porphyrin ring is defined according to the Fischer nomenclature.</text>
</comment>
<evidence type="ECO:0000256" key="10">
    <source>
        <dbReference type="ARBA" id="ARBA00030253"/>
    </source>
</evidence>
<feature type="transmembrane region" description="Helical" evidence="14">
    <location>
        <begin position="286"/>
        <end position="307"/>
    </location>
</feature>
<feature type="transmembrane region" description="Helical" evidence="14">
    <location>
        <begin position="182"/>
        <end position="204"/>
    </location>
</feature>
<dbReference type="InterPro" id="IPR044878">
    <property type="entry name" value="UbiA_sf"/>
</dbReference>
<dbReference type="GO" id="GO:0048034">
    <property type="term" value="P:heme O biosynthetic process"/>
    <property type="evidence" value="ECO:0007669"/>
    <property type="project" value="UniProtKB-UniRule"/>
</dbReference>
<feature type="transmembrane region" description="Helical" evidence="14">
    <location>
        <begin position="157"/>
        <end position="176"/>
    </location>
</feature>
<evidence type="ECO:0000256" key="2">
    <source>
        <dbReference type="ARBA" id="ARBA00004919"/>
    </source>
</evidence>
<gene>
    <name evidence="14" type="primary">cyoE</name>
    <name evidence="15" type="ORF">HELGO_WM12946</name>
</gene>
<keyword evidence="8 14" id="KW-0350">Heme biosynthesis</keyword>
<evidence type="ECO:0000256" key="9">
    <source>
        <dbReference type="ARBA" id="ARBA00023136"/>
    </source>
</evidence>
<dbReference type="PANTHER" id="PTHR43448:SF7">
    <property type="entry name" value="4-HYDROXYBENZOATE SOLANESYLTRANSFERASE"/>
    <property type="match status" value="1"/>
</dbReference>
<evidence type="ECO:0000256" key="8">
    <source>
        <dbReference type="ARBA" id="ARBA00023133"/>
    </source>
</evidence>
<name>A0A6S6STE4_9GAMM</name>
<evidence type="ECO:0000256" key="5">
    <source>
        <dbReference type="ARBA" id="ARBA00022679"/>
    </source>
</evidence>
<evidence type="ECO:0000256" key="1">
    <source>
        <dbReference type="ARBA" id="ARBA00004651"/>
    </source>
</evidence>
<comment type="catalytic activity">
    <reaction evidence="13 14">
        <text>heme b + (2E,6E)-farnesyl diphosphate + H2O = Fe(II)-heme o + diphosphate</text>
        <dbReference type="Rhea" id="RHEA:28070"/>
        <dbReference type="ChEBI" id="CHEBI:15377"/>
        <dbReference type="ChEBI" id="CHEBI:33019"/>
        <dbReference type="ChEBI" id="CHEBI:60344"/>
        <dbReference type="ChEBI" id="CHEBI:60530"/>
        <dbReference type="ChEBI" id="CHEBI:175763"/>
        <dbReference type="EC" id="2.5.1.141"/>
    </reaction>
</comment>
<keyword evidence="7 14" id="KW-1133">Transmembrane helix</keyword>
<feature type="transmembrane region" description="Helical" evidence="14">
    <location>
        <begin position="58"/>
        <end position="82"/>
    </location>
</feature>
<accession>A0A6S6STE4</accession>
<evidence type="ECO:0000256" key="11">
    <source>
        <dbReference type="ARBA" id="ARBA00040810"/>
    </source>
</evidence>
<dbReference type="EMBL" id="CACVAY010000039">
    <property type="protein sequence ID" value="CAA6809384.1"/>
    <property type="molecule type" value="Genomic_DNA"/>
</dbReference>
<evidence type="ECO:0000256" key="4">
    <source>
        <dbReference type="ARBA" id="ARBA00022475"/>
    </source>
</evidence>
<evidence type="ECO:0000313" key="15">
    <source>
        <dbReference type="EMBL" id="CAA6809384.1"/>
    </source>
</evidence>
<protein>
    <recommendedName>
        <fullName evidence="11 14">Protoheme IX farnesyltransferase</fullName>
        <ecNumber evidence="3 14">2.5.1.141</ecNumber>
    </recommendedName>
    <alternativeName>
        <fullName evidence="12 14">Heme B farnesyltransferase</fullName>
    </alternativeName>
    <alternativeName>
        <fullName evidence="10 14">Heme O synthase</fullName>
    </alternativeName>
</protein>
<dbReference type="InterPro" id="IPR000537">
    <property type="entry name" value="UbiA_prenyltransferase"/>
</dbReference>
<dbReference type="PANTHER" id="PTHR43448">
    <property type="entry name" value="PROTOHEME IX FARNESYLTRANSFERASE, MITOCHONDRIAL"/>
    <property type="match status" value="1"/>
</dbReference>
<comment type="pathway">
    <text evidence="2 14">Porphyrin-containing compound metabolism; heme O biosynthesis; heme O from protoheme: step 1/1.</text>
</comment>
<evidence type="ECO:0000256" key="3">
    <source>
        <dbReference type="ARBA" id="ARBA00012292"/>
    </source>
</evidence>
<evidence type="ECO:0000256" key="14">
    <source>
        <dbReference type="HAMAP-Rule" id="MF_00154"/>
    </source>
</evidence>
<feature type="transmembrane region" description="Helical" evidence="14">
    <location>
        <begin position="231"/>
        <end position="248"/>
    </location>
</feature>
<keyword evidence="5 14" id="KW-0808">Transferase</keyword>
<organism evidence="15">
    <name type="scientific">uncultured Thiotrichaceae bacterium</name>
    <dbReference type="NCBI Taxonomy" id="298394"/>
    <lineage>
        <taxon>Bacteria</taxon>
        <taxon>Pseudomonadati</taxon>
        <taxon>Pseudomonadota</taxon>
        <taxon>Gammaproteobacteria</taxon>
        <taxon>Thiotrichales</taxon>
        <taxon>Thiotrichaceae</taxon>
        <taxon>environmental samples</taxon>
    </lineage>
</organism>
<dbReference type="UniPathway" id="UPA00834">
    <property type="reaction ID" value="UER00712"/>
</dbReference>
<dbReference type="AlphaFoldDB" id="A0A6S6STE4"/>
<dbReference type="CDD" id="cd13957">
    <property type="entry name" value="PT_UbiA_Cox10"/>
    <property type="match status" value="1"/>
</dbReference>
<feature type="transmembrane region" description="Helical" evidence="14">
    <location>
        <begin position="103"/>
        <end position="125"/>
    </location>
</feature>
<evidence type="ECO:0000256" key="13">
    <source>
        <dbReference type="ARBA" id="ARBA00047690"/>
    </source>
</evidence>
<feature type="transmembrane region" description="Helical" evidence="14">
    <location>
        <begin position="254"/>
        <end position="274"/>
    </location>
</feature>
<evidence type="ECO:0000256" key="12">
    <source>
        <dbReference type="ARBA" id="ARBA00042475"/>
    </source>
</evidence>
<evidence type="ECO:0000256" key="6">
    <source>
        <dbReference type="ARBA" id="ARBA00022692"/>
    </source>
</evidence>
<feature type="transmembrane region" description="Helical" evidence="14">
    <location>
        <begin position="33"/>
        <end position="52"/>
    </location>
</feature>
<dbReference type="GO" id="GO:0005886">
    <property type="term" value="C:plasma membrane"/>
    <property type="evidence" value="ECO:0007669"/>
    <property type="project" value="UniProtKB-SubCell"/>
</dbReference>
<dbReference type="HAMAP" id="MF_00154">
    <property type="entry name" value="CyoE_CtaB"/>
    <property type="match status" value="1"/>
</dbReference>
<dbReference type="Pfam" id="PF01040">
    <property type="entry name" value="UbiA"/>
    <property type="match status" value="1"/>
</dbReference>
<dbReference type="Gene3D" id="1.10.357.140">
    <property type="entry name" value="UbiA prenyltransferase"/>
    <property type="match status" value="1"/>
</dbReference>
<dbReference type="NCBIfam" id="NF003349">
    <property type="entry name" value="PRK04375.1-2"/>
    <property type="match status" value="1"/>
</dbReference>
<proteinExistence type="inferred from homology"/>
<reference evidence="15" key="1">
    <citation type="submission" date="2020-01" db="EMBL/GenBank/DDBJ databases">
        <authorList>
            <person name="Meier V. D."/>
            <person name="Meier V D."/>
        </authorList>
    </citation>
    <scope>NUCLEOTIDE SEQUENCE</scope>
    <source>
        <strain evidence="15">HLG_WM_MAG_07</strain>
    </source>
</reference>
<comment type="subcellular location">
    <subcellularLocation>
        <location evidence="1 14">Cell membrane</location>
        <topology evidence="1 14">Multi-pass membrane protein</topology>
    </subcellularLocation>
</comment>